<gene>
    <name evidence="3" type="ORF">DZF91_20035</name>
</gene>
<feature type="domain" description="DUF4097" evidence="2">
    <location>
        <begin position="114"/>
        <end position="222"/>
    </location>
</feature>
<accession>A0A372JIQ7</accession>
<dbReference type="OrthoDB" id="4456952at2"/>
<proteinExistence type="predicted"/>
<feature type="signal peptide" evidence="1">
    <location>
        <begin position="1"/>
        <end position="22"/>
    </location>
</feature>
<keyword evidence="4" id="KW-1185">Reference proteome</keyword>
<dbReference type="Proteomes" id="UP000261811">
    <property type="component" value="Unassembled WGS sequence"/>
</dbReference>
<keyword evidence="1" id="KW-0732">Signal</keyword>
<evidence type="ECO:0000256" key="1">
    <source>
        <dbReference type="SAM" id="SignalP"/>
    </source>
</evidence>
<comment type="caution">
    <text evidence="3">The sequence shown here is derived from an EMBL/GenBank/DDBJ whole genome shotgun (WGS) entry which is preliminary data.</text>
</comment>
<dbReference type="InterPro" id="IPR025164">
    <property type="entry name" value="Toastrack_DUF4097"/>
</dbReference>
<sequence length="241" mass="25064">MSLPVKSLTATAALLAVLPLSACGMSVGMAEPETEQRSYTLTEKVGSLQVTGHTGDIEVVGADVSAVKVTERLRFTKNGRPTTRHEVAGGTFQASYNCPNNISFRVHTCEVKYRITAPRAVAATLRTDTGNITLDGLNGAVTARTNTGDIRGTALRPGASARISTRTDTGDVRLTLAAAPAAVSADVNTGQVRITVPASQKYDVTADTNTGRKRISVPTTAGAPHTIQAKSDTGDLTIATA</sequence>
<evidence type="ECO:0000259" key="2">
    <source>
        <dbReference type="Pfam" id="PF13349"/>
    </source>
</evidence>
<dbReference type="RefSeq" id="WP_117358992.1">
    <property type="nucleotide sequence ID" value="NZ_QURH01000317.1"/>
</dbReference>
<feature type="chain" id="PRO_5038633513" description="DUF4097 domain-containing protein" evidence="1">
    <location>
        <begin position="23"/>
        <end position="241"/>
    </location>
</feature>
<dbReference type="EMBL" id="QURH01000317">
    <property type="protein sequence ID" value="RFU39895.1"/>
    <property type="molecule type" value="Genomic_DNA"/>
</dbReference>
<evidence type="ECO:0000313" key="3">
    <source>
        <dbReference type="EMBL" id="RFU39895.1"/>
    </source>
</evidence>
<dbReference type="AlphaFoldDB" id="A0A372JIQ7"/>
<evidence type="ECO:0000313" key="4">
    <source>
        <dbReference type="Proteomes" id="UP000261811"/>
    </source>
</evidence>
<reference evidence="3 4" key="1">
    <citation type="submission" date="2018-08" db="EMBL/GenBank/DDBJ databases">
        <title>Actinomadura jelena sp. nov., a novel Actinomycete isolated from soil in Chad.</title>
        <authorList>
            <person name="Shi L."/>
        </authorList>
    </citation>
    <scope>NUCLEOTIDE SEQUENCE [LARGE SCALE GENOMIC DNA]</scope>
    <source>
        <strain evidence="3 4">NEAU-G17</strain>
    </source>
</reference>
<name>A0A372JIQ7_9ACTN</name>
<protein>
    <recommendedName>
        <fullName evidence="2">DUF4097 domain-containing protein</fullName>
    </recommendedName>
</protein>
<organism evidence="3 4">
    <name type="scientific">Actinomadura logoneensis</name>
    <dbReference type="NCBI Taxonomy" id="2293572"/>
    <lineage>
        <taxon>Bacteria</taxon>
        <taxon>Bacillati</taxon>
        <taxon>Actinomycetota</taxon>
        <taxon>Actinomycetes</taxon>
        <taxon>Streptosporangiales</taxon>
        <taxon>Thermomonosporaceae</taxon>
        <taxon>Actinomadura</taxon>
    </lineage>
</organism>
<dbReference type="Pfam" id="PF13349">
    <property type="entry name" value="DUF4097"/>
    <property type="match status" value="1"/>
</dbReference>